<dbReference type="Pfam" id="PF02777">
    <property type="entry name" value="Sod_Fe_C"/>
    <property type="match status" value="1"/>
</dbReference>
<dbReference type="EMBL" id="JAPFPW010000010">
    <property type="protein sequence ID" value="MCW7754274.1"/>
    <property type="molecule type" value="Genomic_DNA"/>
</dbReference>
<dbReference type="PROSITE" id="PS00088">
    <property type="entry name" value="SOD_MN"/>
    <property type="match status" value="1"/>
</dbReference>
<evidence type="ECO:0000256" key="3">
    <source>
        <dbReference type="ARBA" id="ARBA00022723"/>
    </source>
</evidence>
<evidence type="ECO:0000259" key="6">
    <source>
        <dbReference type="Pfam" id="PF00081"/>
    </source>
</evidence>
<comment type="function">
    <text evidence="5">Destroys radicals which are normally produced within the cells and which are toxic to biological systems.</text>
</comment>
<dbReference type="PIRSF" id="PIRSF000349">
    <property type="entry name" value="SODismutase"/>
    <property type="match status" value="1"/>
</dbReference>
<evidence type="ECO:0000256" key="1">
    <source>
        <dbReference type="ARBA" id="ARBA00008714"/>
    </source>
</evidence>
<keyword evidence="4 5" id="KW-0560">Oxidoreductase</keyword>
<protein>
    <recommendedName>
        <fullName evidence="2 5">Superoxide dismutase</fullName>
        <ecNumber evidence="2 5">1.15.1.1</ecNumber>
    </recommendedName>
</protein>
<reference evidence="8 9" key="1">
    <citation type="submission" date="2022-11" db="EMBL/GenBank/DDBJ databases">
        <title>Desulfobotulus tamanensis H1 sp. nov. - anaerobic, alkaliphilic, sulphate reducing bacterium isolated from terrestrial mud volcano.</title>
        <authorList>
            <person name="Frolova A."/>
            <person name="Merkel A.Y."/>
            <person name="Slobodkin A.I."/>
        </authorList>
    </citation>
    <scope>NUCLEOTIDE SEQUENCE [LARGE SCALE GENOMIC DNA]</scope>
    <source>
        <strain evidence="8 9">H1</strain>
    </source>
</reference>
<dbReference type="Gene3D" id="3.55.40.20">
    <property type="entry name" value="Iron/manganese superoxide dismutase, C-terminal domain"/>
    <property type="match status" value="1"/>
</dbReference>
<name>A0ABT3N9Y7_9BACT</name>
<gene>
    <name evidence="8" type="ORF">OOT00_09770</name>
</gene>
<keyword evidence="9" id="KW-1185">Reference proteome</keyword>
<comment type="catalytic activity">
    <reaction evidence="5">
        <text>2 superoxide + 2 H(+) = H2O2 + O2</text>
        <dbReference type="Rhea" id="RHEA:20696"/>
        <dbReference type="ChEBI" id="CHEBI:15378"/>
        <dbReference type="ChEBI" id="CHEBI:15379"/>
        <dbReference type="ChEBI" id="CHEBI:16240"/>
        <dbReference type="ChEBI" id="CHEBI:18421"/>
        <dbReference type="EC" id="1.15.1.1"/>
    </reaction>
</comment>
<evidence type="ECO:0000313" key="8">
    <source>
        <dbReference type="EMBL" id="MCW7754274.1"/>
    </source>
</evidence>
<feature type="domain" description="Manganese/iron superoxide dismutase C-terminal" evidence="7">
    <location>
        <begin position="103"/>
        <end position="208"/>
    </location>
</feature>
<evidence type="ECO:0000256" key="4">
    <source>
        <dbReference type="ARBA" id="ARBA00023002"/>
    </source>
</evidence>
<comment type="similarity">
    <text evidence="1 5">Belongs to the iron/manganese superoxide dismutase family.</text>
</comment>
<evidence type="ECO:0000313" key="9">
    <source>
        <dbReference type="Proteomes" id="UP001209681"/>
    </source>
</evidence>
<dbReference type="InterPro" id="IPR019831">
    <property type="entry name" value="Mn/Fe_SOD_N"/>
</dbReference>
<evidence type="ECO:0000256" key="5">
    <source>
        <dbReference type="RuleBase" id="RU000414"/>
    </source>
</evidence>
<dbReference type="PRINTS" id="PR01703">
    <property type="entry name" value="MNSODISMTASE"/>
</dbReference>
<dbReference type="Pfam" id="PF00081">
    <property type="entry name" value="Sod_Fe_N"/>
    <property type="match status" value="1"/>
</dbReference>
<proteinExistence type="inferred from homology"/>
<comment type="caution">
    <text evidence="8">The sequence shown here is derived from an EMBL/GenBank/DDBJ whole genome shotgun (WGS) entry which is preliminary data.</text>
</comment>
<dbReference type="InterPro" id="IPR019833">
    <property type="entry name" value="Mn/Fe_SOD_BS"/>
</dbReference>
<keyword evidence="3 5" id="KW-0479">Metal-binding</keyword>
<feature type="domain" description="Manganese/iron superoxide dismutase N-terminal" evidence="6">
    <location>
        <begin position="16"/>
        <end position="96"/>
    </location>
</feature>
<evidence type="ECO:0000256" key="2">
    <source>
        <dbReference type="ARBA" id="ARBA00012682"/>
    </source>
</evidence>
<dbReference type="InterPro" id="IPR019832">
    <property type="entry name" value="Mn/Fe_SOD_C"/>
</dbReference>
<dbReference type="InterPro" id="IPR036314">
    <property type="entry name" value="SOD_C_sf"/>
</dbReference>
<dbReference type="SUPFAM" id="SSF54719">
    <property type="entry name" value="Fe,Mn superoxide dismutase (SOD), C-terminal domain"/>
    <property type="match status" value="1"/>
</dbReference>
<sequence length="216" mass="24164">MVSCSGGSDGVSGLKFEALPYALDALEPHIDAETMKIHYEQHHRAYFDRMKEAVKGTAFANRSLETLLAQAGKLPDALRNNAGGHYNHAFFWKSMSPDGGGVPQGRLAERIDQDFGSFERMQQAFNGAALSRFGSGWAWLCVDANGSLFVTSTPNQDNPLMDTVKKRGTPILGLDVWEHAYYLQYQSGRGHYIDAFWHVVNWPEVAERLERIRNKA</sequence>
<accession>A0ABT3N9Y7</accession>
<dbReference type="SUPFAM" id="SSF46609">
    <property type="entry name" value="Fe,Mn superoxide dismutase (SOD), N-terminal domain"/>
    <property type="match status" value="1"/>
</dbReference>
<organism evidence="8 9">
    <name type="scientific">Desulfobotulus pelophilus</name>
    <dbReference type="NCBI Taxonomy" id="2823377"/>
    <lineage>
        <taxon>Bacteria</taxon>
        <taxon>Pseudomonadati</taxon>
        <taxon>Thermodesulfobacteriota</taxon>
        <taxon>Desulfobacteria</taxon>
        <taxon>Desulfobacterales</taxon>
        <taxon>Desulfobacteraceae</taxon>
        <taxon>Desulfobotulus</taxon>
    </lineage>
</organism>
<dbReference type="EC" id="1.15.1.1" evidence="2 5"/>
<dbReference type="PANTHER" id="PTHR43595">
    <property type="entry name" value="37S RIBOSOMAL PROTEIN S26, MITOCHONDRIAL"/>
    <property type="match status" value="1"/>
</dbReference>
<dbReference type="InterPro" id="IPR001189">
    <property type="entry name" value="Mn/Fe_SOD"/>
</dbReference>
<dbReference type="Gene3D" id="1.10.287.990">
    <property type="entry name" value="Fe,Mn superoxide dismutase (SOD) domain"/>
    <property type="match status" value="1"/>
</dbReference>
<dbReference type="Proteomes" id="UP001209681">
    <property type="component" value="Unassembled WGS sequence"/>
</dbReference>
<dbReference type="InterPro" id="IPR036324">
    <property type="entry name" value="Mn/Fe_SOD_N_sf"/>
</dbReference>
<evidence type="ECO:0000259" key="7">
    <source>
        <dbReference type="Pfam" id="PF02777"/>
    </source>
</evidence>
<dbReference type="PANTHER" id="PTHR43595:SF2">
    <property type="entry name" value="SMALL RIBOSOMAL SUBUNIT PROTEIN MS42"/>
    <property type="match status" value="1"/>
</dbReference>